<evidence type="ECO:0000313" key="1">
    <source>
        <dbReference type="EMBL" id="GFO08908.1"/>
    </source>
</evidence>
<protein>
    <submittedName>
        <fullName evidence="1">Uncharacterized protein</fullName>
    </submittedName>
</protein>
<keyword evidence="2" id="KW-1185">Reference proteome</keyword>
<dbReference type="EMBL" id="BLXT01004023">
    <property type="protein sequence ID" value="GFO08908.1"/>
    <property type="molecule type" value="Genomic_DNA"/>
</dbReference>
<organism evidence="1 2">
    <name type="scientific">Plakobranchus ocellatus</name>
    <dbReference type="NCBI Taxonomy" id="259542"/>
    <lineage>
        <taxon>Eukaryota</taxon>
        <taxon>Metazoa</taxon>
        <taxon>Spiralia</taxon>
        <taxon>Lophotrochozoa</taxon>
        <taxon>Mollusca</taxon>
        <taxon>Gastropoda</taxon>
        <taxon>Heterobranchia</taxon>
        <taxon>Euthyneura</taxon>
        <taxon>Panpulmonata</taxon>
        <taxon>Sacoglossa</taxon>
        <taxon>Placobranchoidea</taxon>
        <taxon>Plakobranchidae</taxon>
        <taxon>Plakobranchus</taxon>
    </lineage>
</organism>
<name>A0AAV4AQR7_9GAST</name>
<accession>A0AAV4AQR7</accession>
<comment type="caution">
    <text evidence="1">The sequence shown here is derived from an EMBL/GenBank/DDBJ whole genome shotgun (WGS) entry which is preliminary data.</text>
</comment>
<dbReference type="AlphaFoldDB" id="A0AAV4AQR7"/>
<proteinExistence type="predicted"/>
<dbReference type="Proteomes" id="UP000735302">
    <property type="component" value="Unassembled WGS sequence"/>
</dbReference>
<sequence length="81" mass="8993">MRDAEAEKAVEMSGCHDRVQEITPSLAHRETRATGETHTRFHLFVSSNQRGALGCPRGTSAGKTKSSRELKKILCKLTLRL</sequence>
<reference evidence="1 2" key="1">
    <citation type="journal article" date="2021" name="Elife">
        <title>Chloroplast acquisition without the gene transfer in kleptoplastic sea slugs, Plakobranchus ocellatus.</title>
        <authorList>
            <person name="Maeda T."/>
            <person name="Takahashi S."/>
            <person name="Yoshida T."/>
            <person name="Shimamura S."/>
            <person name="Takaki Y."/>
            <person name="Nagai Y."/>
            <person name="Toyoda A."/>
            <person name="Suzuki Y."/>
            <person name="Arimoto A."/>
            <person name="Ishii H."/>
            <person name="Satoh N."/>
            <person name="Nishiyama T."/>
            <person name="Hasebe M."/>
            <person name="Maruyama T."/>
            <person name="Minagawa J."/>
            <person name="Obokata J."/>
            <person name="Shigenobu S."/>
        </authorList>
    </citation>
    <scope>NUCLEOTIDE SEQUENCE [LARGE SCALE GENOMIC DNA]</scope>
</reference>
<evidence type="ECO:0000313" key="2">
    <source>
        <dbReference type="Proteomes" id="UP000735302"/>
    </source>
</evidence>
<gene>
    <name evidence="1" type="ORF">PoB_003541300</name>
</gene>